<organism evidence="1">
    <name type="scientific">groundwater metagenome</name>
    <dbReference type="NCBI Taxonomy" id="717931"/>
    <lineage>
        <taxon>unclassified sequences</taxon>
        <taxon>metagenomes</taxon>
        <taxon>ecological metagenomes</taxon>
    </lineage>
</organism>
<dbReference type="GO" id="GO:0003824">
    <property type="term" value="F:catalytic activity"/>
    <property type="evidence" value="ECO:0007669"/>
    <property type="project" value="InterPro"/>
</dbReference>
<dbReference type="InterPro" id="IPR024083">
    <property type="entry name" value="Fumarase/histidase_N"/>
</dbReference>
<accession>A0A098EDS6</accession>
<sequence>MSIKKFTQSLNIDKRLFEADVRNTTAHNLMLAKQGIIEKDVAREIIKKFEGSIK</sequence>
<dbReference type="EMBL" id="CCXY01000383">
    <property type="protein sequence ID" value="CEG13666.1"/>
    <property type="molecule type" value="Genomic_DNA"/>
</dbReference>
<proteinExistence type="predicted"/>
<name>A0A098EDS6_9ZZZZ</name>
<dbReference type="AlphaFoldDB" id="A0A098EDS6"/>
<evidence type="ECO:0000313" key="1">
    <source>
        <dbReference type="EMBL" id="CEG13666.1"/>
    </source>
</evidence>
<protein>
    <recommendedName>
        <fullName evidence="2">Argininosuccinate lyase</fullName>
    </recommendedName>
</protein>
<dbReference type="Gene3D" id="1.10.275.10">
    <property type="entry name" value="Fumarase/aspartase (N-terminal domain)"/>
    <property type="match status" value="1"/>
</dbReference>
<dbReference type="InterPro" id="IPR008948">
    <property type="entry name" value="L-Aspartase-like"/>
</dbReference>
<reference evidence="1" key="1">
    <citation type="submission" date="2014-09" db="EMBL/GenBank/DDBJ databases">
        <authorList>
            <person name="Probst J Alexander"/>
        </authorList>
    </citation>
    <scope>NUCLEOTIDE SEQUENCE</scope>
</reference>
<gene>
    <name evidence="1" type="ORF">MSIBF_A4430002</name>
</gene>
<evidence type="ECO:0008006" key="2">
    <source>
        <dbReference type="Google" id="ProtNLM"/>
    </source>
</evidence>
<dbReference type="SUPFAM" id="SSF48557">
    <property type="entry name" value="L-aspartase-like"/>
    <property type="match status" value="1"/>
</dbReference>